<dbReference type="EMBL" id="JAXOFX010000004">
    <property type="protein sequence ID" value="MDZ5471961.1"/>
    <property type="molecule type" value="Genomic_DNA"/>
</dbReference>
<organism evidence="1 2">
    <name type="scientific">Robertmurraya mangrovi</name>
    <dbReference type="NCBI Taxonomy" id="3098077"/>
    <lineage>
        <taxon>Bacteria</taxon>
        <taxon>Bacillati</taxon>
        <taxon>Bacillota</taxon>
        <taxon>Bacilli</taxon>
        <taxon>Bacillales</taxon>
        <taxon>Bacillaceae</taxon>
        <taxon>Robertmurraya</taxon>
    </lineage>
</organism>
<dbReference type="RefSeq" id="WP_322446249.1">
    <property type="nucleotide sequence ID" value="NZ_JAXOFX010000004.1"/>
</dbReference>
<reference evidence="1 2" key="1">
    <citation type="submission" date="2023-11" db="EMBL/GenBank/DDBJ databases">
        <title>Bacillus jintuensis, isolated from a mudflat on the Beibu Gulf coast.</title>
        <authorList>
            <person name="Li M."/>
        </authorList>
    </citation>
    <scope>NUCLEOTIDE SEQUENCE [LARGE SCALE GENOMIC DNA]</scope>
    <source>
        <strain evidence="1 2">31A1R</strain>
    </source>
</reference>
<evidence type="ECO:0000313" key="1">
    <source>
        <dbReference type="EMBL" id="MDZ5471961.1"/>
    </source>
</evidence>
<dbReference type="InterPro" id="IPR014729">
    <property type="entry name" value="Rossmann-like_a/b/a_fold"/>
</dbReference>
<protein>
    <submittedName>
        <fullName evidence="1">N-acetyl sugar amidotransferase</fullName>
    </submittedName>
</protein>
<keyword evidence="2" id="KW-1185">Reference proteome</keyword>
<accession>A0ABU5IXW6</accession>
<proteinExistence type="predicted"/>
<dbReference type="Proteomes" id="UP001290455">
    <property type="component" value="Unassembled WGS sequence"/>
</dbReference>
<dbReference type="InterPro" id="IPR020022">
    <property type="entry name" value="N-acetyl_sugar_amidoTrfase"/>
</dbReference>
<evidence type="ECO:0000313" key="2">
    <source>
        <dbReference type="Proteomes" id="UP001290455"/>
    </source>
</evidence>
<dbReference type="SUPFAM" id="SSF52402">
    <property type="entry name" value="Adenine nucleotide alpha hydrolases-like"/>
    <property type="match status" value="1"/>
</dbReference>
<comment type="caution">
    <text evidence="1">The sequence shown here is derived from an EMBL/GenBank/DDBJ whole genome shotgun (WGS) entry which is preliminary data.</text>
</comment>
<gene>
    <name evidence="1" type="ORF">SM124_09395</name>
</gene>
<dbReference type="Gene3D" id="3.40.50.620">
    <property type="entry name" value="HUPs"/>
    <property type="match status" value="1"/>
</dbReference>
<dbReference type="NCBIfam" id="TIGR03573">
    <property type="entry name" value="WbuX"/>
    <property type="match status" value="1"/>
</dbReference>
<name>A0ABU5IXW6_9BACI</name>
<sequence length="369" mass="43698">MKYCTKCVMPNTRPGIYFDEEGICQACRAEEQKGFTNWEERAMELKDLCEKYRNKGNNYDCIIAVSGGKDSHFQVYIMKEVLGMNPLLVSVEDNFTMTEAGKHNIRNISERFGCDIISLKPNIKLQKKLMRKTFEKYGKPTWYIDRLIYTYPLHMSLKFNIPLVVYGENISYEYGGTQRVETYSAKDQLSNGVAADIDWDELLDEDINIKDLSLCFAPSVEDLSSIEPIYISYFYRWNSYNNYLFAKKNGFKDLEHEWKREHHVENFDQVDSYAYLVHPWMKYPKFGHASATDYSSKFIRYGLISREQGIELVKKHDDKLDSKAVEDFCNFTGYSIQEFYSIVDRFYNDDLFYKNEYNYWTLKKPIWEQ</sequence>